<feature type="domain" description="GDP-fucose pyrophosphorylase" evidence="3">
    <location>
        <begin position="1"/>
        <end position="330"/>
    </location>
</feature>
<accession>A0A3P8BKF0</accession>
<dbReference type="PANTHER" id="PTHR15045:SF1">
    <property type="entry name" value="FUCOSE-1-PHOSPHATE GUANYLYLTRANSFERASE"/>
    <property type="match status" value="1"/>
</dbReference>
<organism evidence="4">
    <name type="scientific">Heligmosomoides polygyrus</name>
    <name type="common">Parasitic roundworm</name>
    <dbReference type="NCBI Taxonomy" id="6339"/>
    <lineage>
        <taxon>Eukaryota</taxon>
        <taxon>Metazoa</taxon>
        <taxon>Ecdysozoa</taxon>
        <taxon>Nematoda</taxon>
        <taxon>Chromadorea</taxon>
        <taxon>Rhabditida</taxon>
        <taxon>Rhabditina</taxon>
        <taxon>Rhabditomorpha</taxon>
        <taxon>Strongyloidea</taxon>
        <taxon>Heligmosomidae</taxon>
        <taxon>Heligmosomoides</taxon>
    </lineage>
</organism>
<dbReference type="GO" id="GO:0042350">
    <property type="term" value="P:GDP-L-fucose biosynthetic process"/>
    <property type="evidence" value="ECO:0007669"/>
    <property type="project" value="UniProtKB-ARBA"/>
</dbReference>
<dbReference type="Pfam" id="PF07959">
    <property type="entry name" value="Fucose_pyrophosphorylase"/>
    <property type="match status" value="1"/>
</dbReference>
<dbReference type="GO" id="GO:0016772">
    <property type="term" value="F:transferase activity, transferring phosphorus-containing groups"/>
    <property type="evidence" value="ECO:0007669"/>
    <property type="project" value="InterPro"/>
</dbReference>
<evidence type="ECO:0000313" key="4">
    <source>
        <dbReference type="EMBL" id="VDP05904.1"/>
    </source>
</evidence>
<evidence type="ECO:0000256" key="2">
    <source>
        <dbReference type="ARBA" id="ARBA00022741"/>
    </source>
</evidence>
<sequence length="392" mass="43693">MLIHSGGLSQRTPHLSAFGKVFATLPNGATLLEMKLRCYRNLLTFRSLPSTLPAGVLISASDVLEDVSVYEERSSTSDMILFATESDLEVASNHGVFVMEDGRLKAVLQKPSQEQLKAAGGILPSGNALTDCFFWISWSVCKQLVSVWDTLGPCAVETCCYGDFMRPLGFQPRLDYLSEGDNALSSWRRAFADIFSKISPEIVNLGENAFFHFGTPQELLEHCSGESTFRRKFLKSFSSTIGSGTLLEYCRLKDANIGHRCIVSGCESNQPFLLGDSSLLFTLCISGRRYVTILLRTDDDVKAKKLTLTWMGKETALDGVSLWEAKMFPVESSRERSLHATIGMLNTGVQPSDDRISMAEAVMTSDIQELVAFRCHLRRRHLTLSFRQRRQK</sequence>
<protein>
    <recommendedName>
        <fullName evidence="3">GDP-fucose pyrophosphorylase domain-containing protein</fullName>
    </recommendedName>
</protein>
<proteinExistence type="predicted"/>
<dbReference type="PANTHER" id="PTHR15045">
    <property type="entry name" value="FUCOSE-1-PHOSPHATE GUANYLYLTRANSFERASE"/>
    <property type="match status" value="1"/>
</dbReference>
<dbReference type="GO" id="GO:0000166">
    <property type="term" value="F:nucleotide binding"/>
    <property type="evidence" value="ECO:0007669"/>
    <property type="project" value="UniProtKB-KW"/>
</dbReference>
<evidence type="ECO:0000259" key="3">
    <source>
        <dbReference type="Pfam" id="PF07959"/>
    </source>
</evidence>
<reference evidence="4" key="1">
    <citation type="submission" date="2018-11" db="EMBL/GenBank/DDBJ databases">
        <authorList>
            <consortium name="Pathogen Informatics"/>
        </authorList>
    </citation>
    <scope>NUCLEOTIDE SEQUENCE [LARGE SCALE GENOMIC DNA]</scope>
</reference>
<dbReference type="AlphaFoldDB" id="A0A3P8BKF0"/>
<evidence type="ECO:0000256" key="1">
    <source>
        <dbReference type="ARBA" id="ARBA00022679"/>
    </source>
</evidence>
<gene>
    <name evidence="4" type="ORF">HPBE_LOCUS16422</name>
</gene>
<dbReference type="EMBL" id="UZAH01029409">
    <property type="protein sequence ID" value="VDP05904.1"/>
    <property type="molecule type" value="Genomic_DNA"/>
</dbReference>
<keyword evidence="2" id="KW-0547">Nucleotide-binding</keyword>
<keyword evidence="1" id="KW-0808">Transferase</keyword>
<dbReference type="InterPro" id="IPR012887">
    <property type="entry name" value="GDP_fucose_pyrophosphorylase"/>
</dbReference>
<name>A0A3P8BKF0_HELPZ</name>
<dbReference type="OrthoDB" id="10062280at2759"/>